<reference evidence="1" key="1">
    <citation type="journal article" date="2025" name="Int. J. Syst. Evol. Microbiol.">
        <title>Inconstantimicrobium mannanitabidum sp. nov., a novel member of the family Clostridiaceae isolated from anoxic soil under the treatment of reductive soil disinfestation.</title>
        <authorList>
            <person name="Ueki A."/>
            <person name="Tonouchi A."/>
            <person name="Honma S."/>
            <person name="Kaku N."/>
            <person name="Ueki K."/>
        </authorList>
    </citation>
    <scope>NUCLEOTIDE SEQUENCE</scope>
    <source>
        <strain evidence="1">TW13</strain>
    </source>
</reference>
<dbReference type="Proteomes" id="UP001058074">
    <property type="component" value="Unassembled WGS sequence"/>
</dbReference>
<gene>
    <name evidence="1" type="ORF">rsdtw13_00570</name>
</gene>
<evidence type="ECO:0000313" key="2">
    <source>
        <dbReference type="Proteomes" id="UP001058074"/>
    </source>
</evidence>
<name>A0ACB5R6D2_9CLOT</name>
<proteinExistence type="predicted"/>
<keyword evidence="2" id="KW-1185">Reference proteome</keyword>
<accession>A0ACB5R6D2</accession>
<evidence type="ECO:0000313" key="1">
    <source>
        <dbReference type="EMBL" id="GKX64799.1"/>
    </source>
</evidence>
<protein>
    <submittedName>
        <fullName evidence="1">Uncharacterized protein</fullName>
    </submittedName>
</protein>
<organism evidence="1 2">
    <name type="scientific">Inconstantimicrobium mannanitabidum</name>
    <dbReference type="NCBI Taxonomy" id="1604901"/>
    <lineage>
        <taxon>Bacteria</taxon>
        <taxon>Bacillati</taxon>
        <taxon>Bacillota</taxon>
        <taxon>Clostridia</taxon>
        <taxon>Eubacteriales</taxon>
        <taxon>Clostridiaceae</taxon>
        <taxon>Inconstantimicrobium</taxon>
    </lineage>
</organism>
<comment type="caution">
    <text evidence="1">The sequence shown here is derived from an EMBL/GenBank/DDBJ whole genome shotgun (WGS) entry which is preliminary data.</text>
</comment>
<sequence length="490" mass="57220">MGTLEKGIQAYNENRYEETIKLLTSIESLDSFDKEEILKINKYLGMSHYRLANYMKAISYYKNCLIIAEEFKDNKLIFEAKYNMISVYCAISDFEKVKDLIAEILTIAENDGDKFYIGKSYNALGAMCIDSTDENNIEAKRLALKYFQKGIEAIKNCEYYDLEAMIYSNLGYAYSKLGKIKLALDNLFIALNLSEKNDTFVVKPFALFTVAETYFKDEKVEEALMYLNQAIDIFKFIGERHRVAEAYKLYSDIYEKKEDFKQALEYERLYSSLMLDIKNNDYINMMSKSQMEYDLLKAEKDKEIYRIKNEELNKLNSELSKLNEELHAAYKEVNRLSERDYLTSTYNRRGVANRVSKLIKTEVNGVILFDIDWFKKINDKYGHDAGDKVLKQMVDRIMYGIDDEFTLGRWGGEEFLVILPNKNKEETYDFCLKVFDVMEPEFYIDNAKINITITAGVDTFKNYADFEAGVKRVDIKLYQGKQNGRNIIIA</sequence>
<dbReference type="EMBL" id="BROD01000001">
    <property type="protein sequence ID" value="GKX64799.1"/>
    <property type="molecule type" value="Genomic_DNA"/>
</dbReference>